<gene>
    <name evidence="2" type="ORF">POT9AD_0209</name>
</gene>
<protein>
    <submittedName>
        <fullName evidence="2">Uncharacterized protein</fullName>
    </submittedName>
</protein>
<name>A0A653AXU5_ECTOL</name>
<accession>A0A653AXU5</accession>
<sequence length="59" mass="6679">MTLSFARRFCFLTLSDDRHTVQTGVLTTHLDTTKIEERVTRQSNNSPGDKNETVDPNAI</sequence>
<evidence type="ECO:0000313" key="2">
    <source>
        <dbReference type="EMBL" id="VDN61200.1"/>
    </source>
</evidence>
<dbReference type="EMBL" id="LR130779">
    <property type="protein sequence ID" value="VDN61200.1"/>
    <property type="molecule type" value="Genomic_DNA"/>
</dbReference>
<dbReference type="AlphaFoldDB" id="A0A653AXU5"/>
<reference evidence="2" key="1">
    <citation type="submission" date="2018-11" db="EMBL/GenBank/DDBJ databases">
        <authorList>
            <consortium name="Genoscope - CEA"/>
            <person name="William W."/>
        </authorList>
    </citation>
    <scope>NUCLEOTIDE SEQUENCE [LARGE SCALE GENOMIC DNA]</scope>
    <source>
        <strain evidence="2">T9AD</strain>
    </source>
</reference>
<proteinExistence type="predicted"/>
<evidence type="ECO:0000256" key="1">
    <source>
        <dbReference type="SAM" id="MobiDB-lite"/>
    </source>
</evidence>
<feature type="region of interest" description="Disordered" evidence="1">
    <location>
        <begin position="36"/>
        <end position="59"/>
    </location>
</feature>
<organism evidence="2">
    <name type="scientific">Ectopseudomonas oleovorans</name>
    <name type="common">Pseudomonas oleovorans</name>
    <dbReference type="NCBI Taxonomy" id="301"/>
    <lineage>
        <taxon>Bacteria</taxon>
        <taxon>Pseudomonadati</taxon>
        <taxon>Pseudomonadota</taxon>
        <taxon>Gammaproteobacteria</taxon>
        <taxon>Pseudomonadales</taxon>
        <taxon>Pseudomonadaceae</taxon>
        <taxon>Ectopseudomonas</taxon>
    </lineage>
</organism>